<gene>
    <name evidence="2" type="ORF">SAMN02745784_03123</name>
</gene>
<feature type="transmembrane region" description="Helical" evidence="1">
    <location>
        <begin position="6"/>
        <end position="25"/>
    </location>
</feature>
<name>A0A1M4ZMR2_9FIRM</name>
<dbReference type="GeneID" id="90995437"/>
<dbReference type="Proteomes" id="UP000184114">
    <property type="component" value="Unassembled WGS sequence"/>
</dbReference>
<dbReference type="InterPro" id="IPR025962">
    <property type="entry name" value="SdpI/YhfL"/>
</dbReference>
<keyword evidence="1" id="KW-0812">Transmembrane</keyword>
<sequence>MGFWIFMFIVTLLIPAALLLTGYLCPKFKKINNACGYRTVRSMKNQDTWNFAQKYCSKISLQLFFPTIIVAVAIMPFIINKSTDMIGWVGLVITLFQMVSFAVVMVCTEKALKKNFDDNGDKYNKM</sequence>
<proteinExistence type="predicted"/>
<reference evidence="3" key="1">
    <citation type="submission" date="2016-11" db="EMBL/GenBank/DDBJ databases">
        <authorList>
            <person name="Varghese N."/>
            <person name="Submissions S."/>
        </authorList>
    </citation>
    <scope>NUCLEOTIDE SEQUENCE [LARGE SCALE GENOMIC DNA]</scope>
    <source>
        <strain evidence="3">DSM 18095</strain>
    </source>
</reference>
<keyword evidence="3" id="KW-1185">Reference proteome</keyword>
<feature type="transmembrane region" description="Helical" evidence="1">
    <location>
        <begin position="85"/>
        <end position="107"/>
    </location>
</feature>
<dbReference type="STRING" id="1123404.SAMN02745784_03123"/>
<keyword evidence="1" id="KW-1133">Transmembrane helix</keyword>
<dbReference type="EMBL" id="FQTY01000027">
    <property type="protein sequence ID" value="SHF19291.1"/>
    <property type="molecule type" value="Genomic_DNA"/>
</dbReference>
<evidence type="ECO:0000313" key="3">
    <source>
        <dbReference type="Proteomes" id="UP000184114"/>
    </source>
</evidence>
<feature type="transmembrane region" description="Helical" evidence="1">
    <location>
        <begin position="59"/>
        <end position="79"/>
    </location>
</feature>
<keyword evidence="1" id="KW-0472">Membrane</keyword>
<evidence type="ECO:0000256" key="1">
    <source>
        <dbReference type="SAM" id="Phobius"/>
    </source>
</evidence>
<dbReference type="AlphaFoldDB" id="A0A1M4ZMR2"/>
<protein>
    <submittedName>
        <fullName evidence="2">SdpI/YhfL protein family protein</fullName>
    </submittedName>
</protein>
<dbReference type="Pfam" id="PF13630">
    <property type="entry name" value="SdpI"/>
    <property type="match status" value="1"/>
</dbReference>
<evidence type="ECO:0000313" key="2">
    <source>
        <dbReference type="EMBL" id="SHF19291.1"/>
    </source>
</evidence>
<dbReference type="RefSeq" id="WP_072977980.1">
    <property type="nucleotide sequence ID" value="NZ_FQTY01000027.1"/>
</dbReference>
<organism evidence="2 3">
    <name type="scientific">Tissierella praeacuta DSM 18095</name>
    <dbReference type="NCBI Taxonomy" id="1123404"/>
    <lineage>
        <taxon>Bacteria</taxon>
        <taxon>Bacillati</taxon>
        <taxon>Bacillota</taxon>
        <taxon>Tissierellia</taxon>
        <taxon>Tissierellales</taxon>
        <taxon>Tissierellaceae</taxon>
        <taxon>Tissierella</taxon>
    </lineage>
</organism>
<accession>A0A1M4ZMR2</accession>